<organism evidence="2 3">
    <name type="scientific">Dendrothele bispora (strain CBS 962.96)</name>
    <dbReference type="NCBI Taxonomy" id="1314807"/>
    <lineage>
        <taxon>Eukaryota</taxon>
        <taxon>Fungi</taxon>
        <taxon>Dikarya</taxon>
        <taxon>Basidiomycota</taxon>
        <taxon>Agaricomycotina</taxon>
        <taxon>Agaricomycetes</taxon>
        <taxon>Agaricomycetidae</taxon>
        <taxon>Agaricales</taxon>
        <taxon>Agaricales incertae sedis</taxon>
        <taxon>Dendrothele</taxon>
    </lineage>
</organism>
<feature type="region of interest" description="Disordered" evidence="1">
    <location>
        <begin position="1"/>
        <end position="25"/>
    </location>
</feature>
<sequence>MSTVEDKENQQPPSQPSHAETSPKKIIVNKTDTAAPAAATTARATSLRLFGSF</sequence>
<dbReference type="AlphaFoldDB" id="A0A4S8L0B7"/>
<gene>
    <name evidence="2" type="ORF">K435DRAFT_873050</name>
</gene>
<dbReference type="Proteomes" id="UP000297245">
    <property type="component" value="Unassembled WGS sequence"/>
</dbReference>
<dbReference type="EMBL" id="ML179785">
    <property type="protein sequence ID" value="THU81720.1"/>
    <property type="molecule type" value="Genomic_DNA"/>
</dbReference>
<protein>
    <submittedName>
        <fullName evidence="2">Uncharacterized protein</fullName>
    </submittedName>
</protein>
<reference evidence="2 3" key="1">
    <citation type="journal article" date="2019" name="Nat. Ecol. Evol.">
        <title>Megaphylogeny resolves global patterns of mushroom evolution.</title>
        <authorList>
            <person name="Varga T."/>
            <person name="Krizsan K."/>
            <person name="Foldi C."/>
            <person name="Dima B."/>
            <person name="Sanchez-Garcia M."/>
            <person name="Sanchez-Ramirez S."/>
            <person name="Szollosi G.J."/>
            <person name="Szarkandi J.G."/>
            <person name="Papp V."/>
            <person name="Albert L."/>
            <person name="Andreopoulos W."/>
            <person name="Angelini C."/>
            <person name="Antonin V."/>
            <person name="Barry K.W."/>
            <person name="Bougher N.L."/>
            <person name="Buchanan P."/>
            <person name="Buyck B."/>
            <person name="Bense V."/>
            <person name="Catcheside P."/>
            <person name="Chovatia M."/>
            <person name="Cooper J."/>
            <person name="Damon W."/>
            <person name="Desjardin D."/>
            <person name="Finy P."/>
            <person name="Geml J."/>
            <person name="Haridas S."/>
            <person name="Hughes K."/>
            <person name="Justo A."/>
            <person name="Karasinski D."/>
            <person name="Kautmanova I."/>
            <person name="Kiss B."/>
            <person name="Kocsube S."/>
            <person name="Kotiranta H."/>
            <person name="LaButti K.M."/>
            <person name="Lechner B.E."/>
            <person name="Liimatainen K."/>
            <person name="Lipzen A."/>
            <person name="Lukacs Z."/>
            <person name="Mihaltcheva S."/>
            <person name="Morgado L.N."/>
            <person name="Niskanen T."/>
            <person name="Noordeloos M.E."/>
            <person name="Ohm R.A."/>
            <person name="Ortiz-Santana B."/>
            <person name="Ovrebo C."/>
            <person name="Racz N."/>
            <person name="Riley R."/>
            <person name="Savchenko A."/>
            <person name="Shiryaev A."/>
            <person name="Soop K."/>
            <person name="Spirin V."/>
            <person name="Szebenyi C."/>
            <person name="Tomsovsky M."/>
            <person name="Tulloss R.E."/>
            <person name="Uehling J."/>
            <person name="Grigoriev I.V."/>
            <person name="Vagvolgyi C."/>
            <person name="Papp T."/>
            <person name="Martin F.M."/>
            <person name="Miettinen O."/>
            <person name="Hibbett D.S."/>
            <person name="Nagy L.G."/>
        </authorList>
    </citation>
    <scope>NUCLEOTIDE SEQUENCE [LARGE SCALE GENOMIC DNA]</scope>
    <source>
        <strain evidence="2 3">CBS 962.96</strain>
    </source>
</reference>
<evidence type="ECO:0000256" key="1">
    <source>
        <dbReference type="SAM" id="MobiDB-lite"/>
    </source>
</evidence>
<accession>A0A4S8L0B7</accession>
<name>A0A4S8L0B7_DENBC</name>
<evidence type="ECO:0000313" key="3">
    <source>
        <dbReference type="Proteomes" id="UP000297245"/>
    </source>
</evidence>
<feature type="compositionally biased region" description="Polar residues" evidence="1">
    <location>
        <begin position="10"/>
        <end position="20"/>
    </location>
</feature>
<proteinExistence type="predicted"/>
<evidence type="ECO:0000313" key="2">
    <source>
        <dbReference type="EMBL" id="THU81720.1"/>
    </source>
</evidence>
<keyword evidence="3" id="KW-1185">Reference proteome</keyword>